<evidence type="ECO:0000256" key="1">
    <source>
        <dbReference type="SAM" id="SignalP"/>
    </source>
</evidence>
<evidence type="ECO:0000313" key="2">
    <source>
        <dbReference type="EMBL" id="JAH14135.1"/>
    </source>
</evidence>
<feature type="chain" id="PRO_5002431385" evidence="1">
    <location>
        <begin position="22"/>
        <end position="50"/>
    </location>
</feature>
<sequence length="50" mass="5484">MVMTALFVVACFHFFILSVSGHALCEYSFPTLPVLLPDLESFSTSSQDGK</sequence>
<accession>A0A0E9QCT6</accession>
<proteinExistence type="predicted"/>
<dbReference type="EMBL" id="GBXM01094442">
    <property type="protein sequence ID" value="JAH14135.1"/>
    <property type="molecule type" value="Transcribed_RNA"/>
</dbReference>
<keyword evidence="1" id="KW-0732">Signal</keyword>
<feature type="signal peptide" evidence="1">
    <location>
        <begin position="1"/>
        <end position="21"/>
    </location>
</feature>
<name>A0A0E9QCT6_ANGAN</name>
<protein>
    <submittedName>
        <fullName evidence="2">Uncharacterized protein</fullName>
    </submittedName>
</protein>
<reference evidence="2" key="1">
    <citation type="submission" date="2014-11" db="EMBL/GenBank/DDBJ databases">
        <authorList>
            <person name="Amaro Gonzalez C."/>
        </authorList>
    </citation>
    <scope>NUCLEOTIDE SEQUENCE</scope>
</reference>
<reference evidence="2" key="2">
    <citation type="journal article" date="2015" name="Fish Shellfish Immunol.">
        <title>Early steps in the European eel (Anguilla anguilla)-Vibrio vulnificus interaction in the gills: Role of the RtxA13 toxin.</title>
        <authorList>
            <person name="Callol A."/>
            <person name="Pajuelo D."/>
            <person name="Ebbesson L."/>
            <person name="Teles M."/>
            <person name="MacKenzie S."/>
            <person name="Amaro C."/>
        </authorList>
    </citation>
    <scope>NUCLEOTIDE SEQUENCE</scope>
</reference>
<dbReference type="AlphaFoldDB" id="A0A0E9QCT6"/>
<organism evidence="2">
    <name type="scientific">Anguilla anguilla</name>
    <name type="common">European freshwater eel</name>
    <name type="synonym">Muraena anguilla</name>
    <dbReference type="NCBI Taxonomy" id="7936"/>
    <lineage>
        <taxon>Eukaryota</taxon>
        <taxon>Metazoa</taxon>
        <taxon>Chordata</taxon>
        <taxon>Craniata</taxon>
        <taxon>Vertebrata</taxon>
        <taxon>Euteleostomi</taxon>
        <taxon>Actinopterygii</taxon>
        <taxon>Neopterygii</taxon>
        <taxon>Teleostei</taxon>
        <taxon>Anguilliformes</taxon>
        <taxon>Anguillidae</taxon>
        <taxon>Anguilla</taxon>
    </lineage>
</organism>